<dbReference type="Pfam" id="PF07647">
    <property type="entry name" value="SAM_2"/>
    <property type="match status" value="1"/>
</dbReference>
<protein>
    <submittedName>
        <fullName evidence="4">Myb P isoform X1</fullName>
    </submittedName>
</protein>
<evidence type="ECO:0000259" key="3">
    <source>
        <dbReference type="SMART" id="SM00454"/>
    </source>
</evidence>
<dbReference type="EMBL" id="OX597818">
    <property type="protein sequence ID" value="CAI9722661.1"/>
    <property type="molecule type" value="Genomic_DNA"/>
</dbReference>
<feature type="compositionally biased region" description="Low complexity" evidence="2">
    <location>
        <begin position="445"/>
        <end position="458"/>
    </location>
</feature>
<evidence type="ECO:0000313" key="5">
    <source>
        <dbReference type="Proteomes" id="UP001162480"/>
    </source>
</evidence>
<dbReference type="InterPro" id="IPR013761">
    <property type="entry name" value="SAM/pointed_sf"/>
</dbReference>
<dbReference type="SUPFAM" id="SSF47769">
    <property type="entry name" value="SAM/Pointed domain"/>
    <property type="match status" value="1"/>
</dbReference>
<dbReference type="CDD" id="cd09487">
    <property type="entry name" value="SAM_superfamily"/>
    <property type="match status" value="1"/>
</dbReference>
<evidence type="ECO:0000313" key="4">
    <source>
        <dbReference type="EMBL" id="CAI9722661.1"/>
    </source>
</evidence>
<dbReference type="SMART" id="SM00454">
    <property type="entry name" value="SAM"/>
    <property type="match status" value="1"/>
</dbReference>
<feature type="region of interest" description="Disordered" evidence="2">
    <location>
        <begin position="713"/>
        <end position="739"/>
    </location>
</feature>
<gene>
    <name evidence="4" type="ORF">OCTVUL_1B026615</name>
</gene>
<evidence type="ECO:0000256" key="2">
    <source>
        <dbReference type="SAM" id="MobiDB-lite"/>
    </source>
</evidence>
<name>A0AA36F1Y9_OCTVU</name>
<organism evidence="4 5">
    <name type="scientific">Octopus vulgaris</name>
    <name type="common">Common octopus</name>
    <dbReference type="NCBI Taxonomy" id="6645"/>
    <lineage>
        <taxon>Eukaryota</taxon>
        <taxon>Metazoa</taxon>
        <taxon>Spiralia</taxon>
        <taxon>Lophotrochozoa</taxon>
        <taxon>Mollusca</taxon>
        <taxon>Cephalopoda</taxon>
        <taxon>Coleoidea</taxon>
        <taxon>Octopodiformes</taxon>
        <taxon>Octopoda</taxon>
        <taxon>Incirrata</taxon>
        <taxon>Octopodidae</taxon>
        <taxon>Octopus</taxon>
    </lineage>
</organism>
<dbReference type="Proteomes" id="UP001162480">
    <property type="component" value="Chromosome 5"/>
</dbReference>
<keyword evidence="1" id="KW-0175">Coiled coil</keyword>
<feature type="coiled-coil region" evidence="1">
    <location>
        <begin position="682"/>
        <end position="709"/>
    </location>
</feature>
<dbReference type="Gene3D" id="1.10.150.50">
    <property type="entry name" value="Transcription Factor, Ets-1"/>
    <property type="match status" value="1"/>
</dbReference>
<feature type="region of interest" description="Disordered" evidence="2">
    <location>
        <begin position="431"/>
        <end position="459"/>
    </location>
</feature>
<dbReference type="InterPro" id="IPR001660">
    <property type="entry name" value="SAM"/>
</dbReference>
<dbReference type="AlphaFoldDB" id="A0AA36F1Y9"/>
<keyword evidence="5" id="KW-1185">Reference proteome</keyword>
<feature type="domain" description="SAM" evidence="3">
    <location>
        <begin position="774"/>
        <end position="838"/>
    </location>
</feature>
<reference evidence="4" key="1">
    <citation type="submission" date="2023-08" db="EMBL/GenBank/DDBJ databases">
        <authorList>
            <person name="Alioto T."/>
            <person name="Alioto T."/>
            <person name="Gomez Garrido J."/>
        </authorList>
    </citation>
    <scope>NUCLEOTIDE SEQUENCE</scope>
</reference>
<accession>A0AA36F1Y9</accession>
<sequence>MIDLNCTGPNAEELLKVLLNIWPQLTDFFSSTVLKMRKRQKVDGYSQRIEGDGQVEIIPPSMSFDPQTPVSTQYSFQVPNRNQKAMNSFPKEHSHYANYKDSKTMSKEGNTSMTESKQLNDMSSISFGEVTPYKHRQSCPIYPYERKHNSVDRTAGMEHSRMYRVQQQQNGEKNLRSNSTPAIYATDIRVAQNRHLEMRAGKKQTTLGPDEGYPEQVLRGSSESINMEPRKLSGTRSDLKIARPYQNQVSAVSGGGGGGGGGDGVDDGQRFIRKPQRLENNNELRKTCARLYGKDSTITEKTILPGNNNVQLPLKSSIDKQIYDEDVLSQQRTSVIYENNTSTKQGVANASYTTFQRKHSYFYPPNNNQNNSTSNGELAPNLMTDGRIEKAMIGNHGQINRAYQTEDSHQTMLDINDSIFDYSVTASMSERSSLHSAQRPHPHMSSSASSSDVSETGSAITETNCVDDVANEPSMHTTAITTTATTTSTAVSHLSKNSVVGISQNQQIPTAKFDNSESLKNVPKLQIPQFFLRRFRRNGDIKETFTDDGSMSFDIDDTILTVESLESDADRVRMQPPFKKNAADQIKSVDEMKKQLDNLTVMYYQMSRMINQKQSSHARRPWSIASSEASSLIRENQMQKNKSLRNKVIQTRHTKRKFQRLESNIVSLSHNVTSLTSQIRSYSGLHKQIDTLKQDLQDMKNSFEQFRINNKNSNIVNNTNNNNSNNNSHNNYSNSSSNNNINQTYIRKISFEKFRCWLPSLTNRKRVHKLTRFFGEEPPLLEIFLQKLGYERYVTNFSNEHIGMLELPYMTEDRLKSIGIPMGPRLRILQEAQLCFRQENFDIYIV</sequence>
<proteinExistence type="predicted"/>
<evidence type="ECO:0000256" key="1">
    <source>
        <dbReference type="SAM" id="Coils"/>
    </source>
</evidence>